<evidence type="ECO:0000256" key="1">
    <source>
        <dbReference type="SAM" id="Phobius"/>
    </source>
</evidence>
<feature type="domain" description="Mce/MlaD" evidence="2">
    <location>
        <begin position="55"/>
        <end position="133"/>
    </location>
</feature>
<dbReference type="InterPro" id="IPR052336">
    <property type="entry name" value="MlaD_Phospholipid_Transporter"/>
</dbReference>
<reference evidence="3 4" key="1">
    <citation type="journal article" date="2018" name="ISME J.">
        <title>Endosymbiont genomes yield clues of tubeworm success.</title>
        <authorList>
            <person name="Li Y."/>
            <person name="Liles M.R."/>
            <person name="Halanych K.M."/>
        </authorList>
    </citation>
    <scope>NUCLEOTIDE SEQUENCE [LARGE SCALE GENOMIC DNA]</scope>
    <source>
        <strain evidence="3">A1464</strain>
    </source>
</reference>
<evidence type="ECO:0000259" key="2">
    <source>
        <dbReference type="Pfam" id="PF02470"/>
    </source>
</evidence>
<feature type="transmembrane region" description="Helical" evidence="1">
    <location>
        <begin position="24"/>
        <end position="44"/>
    </location>
</feature>
<dbReference type="InterPro" id="IPR003399">
    <property type="entry name" value="Mce/MlaD"/>
</dbReference>
<proteinExistence type="predicted"/>
<gene>
    <name evidence="3" type="ORF">DIZ80_07980</name>
</gene>
<comment type="caution">
    <text evidence="3">The sequence shown here is derived from an EMBL/GenBank/DDBJ whole genome shotgun (WGS) entry which is preliminary data.</text>
</comment>
<organism evidence="3 4">
    <name type="scientific">endosymbiont of Galathealinum brachiosum</name>
    <dbReference type="NCBI Taxonomy" id="2200906"/>
    <lineage>
        <taxon>Bacteria</taxon>
        <taxon>Pseudomonadati</taxon>
        <taxon>Pseudomonadota</taxon>
        <taxon>Gammaproteobacteria</taxon>
        <taxon>sulfur-oxidizing symbionts</taxon>
    </lineage>
</organism>
<dbReference type="PANTHER" id="PTHR33371">
    <property type="entry name" value="INTERMEMBRANE PHOSPHOLIPID TRANSPORT SYSTEM BINDING PROTEIN MLAD-RELATED"/>
    <property type="match status" value="1"/>
</dbReference>
<evidence type="ECO:0000313" key="4">
    <source>
        <dbReference type="Proteomes" id="UP000254266"/>
    </source>
</evidence>
<name>A0A370DGP2_9GAMM</name>
<sequence>MDNQKKHHETHYIHRISYTAQERIVGVFVLSAIVLLVFLLFTTIKSQNIFEDQFTIYGRIKSAEGLNAETIVEISGIEVGKVSAIDITDDNHIQLTMRIFTRFHKLLRSDSEVKVSSLNVAMLGKSMIVITAGSADKDLIPEGTIFNIRESNSVEDIIGEATAMLDDVNVLIQDVSKVVNTVDVDKISSAIESFNQLTTNLNLLSQHINSGQGAVGTLIYDNDIKNDISESVTNLKETTESLKKLVTMLSADADQVPEVLSNINSIIKETEKTIEATQRVWPISTAMPDKNSKNNVLVNPQPAND</sequence>
<protein>
    <recommendedName>
        <fullName evidence="2">Mce/MlaD domain-containing protein</fullName>
    </recommendedName>
</protein>
<dbReference type="Proteomes" id="UP000254266">
    <property type="component" value="Unassembled WGS sequence"/>
</dbReference>
<dbReference type="Pfam" id="PF02470">
    <property type="entry name" value="MlaD"/>
    <property type="match status" value="1"/>
</dbReference>
<keyword evidence="1" id="KW-1133">Transmembrane helix</keyword>
<keyword evidence="1" id="KW-0812">Transmembrane</keyword>
<keyword evidence="1" id="KW-0472">Membrane</keyword>
<accession>A0A370DGP2</accession>
<dbReference type="EMBL" id="QFXC01000008">
    <property type="protein sequence ID" value="RDH84062.1"/>
    <property type="molecule type" value="Genomic_DNA"/>
</dbReference>
<dbReference type="AlphaFoldDB" id="A0A370DGP2"/>
<evidence type="ECO:0000313" key="3">
    <source>
        <dbReference type="EMBL" id="RDH84062.1"/>
    </source>
</evidence>
<dbReference type="PANTHER" id="PTHR33371:SF4">
    <property type="entry name" value="INTERMEMBRANE PHOSPHOLIPID TRANSPORT SYSTEM BINDING PROTEIN MLAD"/>
    <property type="match status" value="1"/>
</dbReference>
<keyword evidence="4" id="KW-1185">Reference proteome</keyword>